<keyword evidence="10" id="KW-1185">Reference proteome</keyword>
<dbReference type="GO" id="GO:0004867">
    <property type="term" value="F:serine-type endopeptidase inhibitor activity"/>
    <property type="evidence" value="ECO:0007669"/>
    <property type="project" value="UniProtKB-KW"/>
</dbReference>
<dbReference type="Gene3D" id="3.30.350.10">
    <property type="entry name" value="Subtilisin inhibitor-like"/>
    <property type="match status" value="1"/>
</dbReference>
<dbReference type="RefSeq" id="WP_093943379.1">
    <property type="nucleotide sequence ID" value="NZ_CP022521.1"/>
</dbReference>
<accession>A0A221W8U0</accession>
<dbReference type="GO" id="GO:0005576">
    <property type="term" value="C:extracellular region"/>
    <property type="evidence" value="ECO:0007669"/>
    <property type="project" value="UniProtKB-SubCell"/>
</dbReference>
<dbReference type="Proteomes" id="UP000204221">
    <property type="component" value="Chromosome"/>
</dbReference>
<dbReference type="InterPro" id="IPR023549">
    <property type="entry name" value="Subtilisin_inhibitor"/>
</dbReference>
<comment type="similarity">
    <text evidence="2 8">Belongs to the protease inhibitor I16 (SSI) family.</text>
</comment>
<keyword evidence="5 8" id="KW-0646">Protease inhibitor</keyword>
<evidence type="ECO:0000256" key="6">
    <source>
        <dbReference type="ARBA" id="ARBA00022900"/>
    </source>
</evidence>
<proteinExistence type="inferred from homology"/>
<name>A0A221W8U0_9PSEU</name>
<dbReference type="EMBL" id="CP022521">
    <property type="protein sequence ID" value="ASO22422.1"/>
    <property type="molecule type" value="Genomic_DNA"/>
</dbReference>
<dbReference type="PRINTS" id="PR00294">
    <property type="entry name" value="SSBTLNINHBTR"/>
</dbReference>
<evidence type="ECO:0000256" key="3">
    <source>
        <dbReference type="ARBA" id="ARBA00011738"/>
    </source>
</evidence>
<dbReference type="SUPFAM" id="SSF55399">
    <property type="entry name" value="Subtilisin inhibitor"/>
    <property type="match status" value="1"/>
</dbReference>
<comment type="subunit">
    <text evidence="3">Homodimer.</text>
</comment>
<evidence type="ECO:0000256" key="7">
    <source>
        <dbReference type="ARBA" id="ARBA00023157"/>
    </source>
</evidence>
<dbReference type="KEGG" id="ahg:AHOG_24080"/>
<dbReference type="InterPro" id="IPR036819">
    <property type="entry name" value="Subtilisin_inhibitor-like_sf"/>
</dbReference>
<keyword evidence="6 8" id="KW-0722">Serine protease inhibitor</keyword>
<dbReference type="AlphaFoldDB" id="A0A221W8U0"/>
<dbReference type="Pfam" id="PF00720">
    <property type="entry name" value="SSI"/>
    <property type="match status" value="1"/>
</dbReference>
<evidence type="ECO:0000256" key="8">
    <source>
        <dbReference type="RuleBase" id="RU003471"/>
    </source>
</evidence>
<reference evidence="9 10" key="1">
    <citation type="submission" date="2017-07" db="EMBL/GenBank/DDBJ databases">
        <title>Complete genome sequence of Actinoalloteichus hoggarensis DSM 45943, type strain of Actinoalloteichus hoggarensis.</title>
        <authorList>
            <person name="Ruckert C."/>
            <person name="Nouioui I."/>
            <person name="Willmese J."/>
            <person name="van Wezel G."/>
            <person name="Klenk H.-P."/>
            <person name="Kalinowski J."/>
            <person name="Zotchev S.B."/>
        </authorList>
    </citation>
    <scope>NUCLEOTIDE SEQUENCE [LARGE SCALE GENOMIC DNA]</scope>
    <source>
        <strain evidence="9 10">DSM 45943</strain>
    </source>
</reference>
<organism evidence="9 10">
    <name type="scientific">Actinoalloteichus hoggarensis</name>
    <dbReference type="NCBI Taxonomy" id="1470176"/>
    <lineage>
        <taxon>Bacteria</taxon>
        <taxon>Bacillati</taxon>
        <taxon>Actinomycetota</taxon>
        <taxon>Actinomycetes</taxon>
        <taxon>Pseudonocardiales</taxon>
        <taxon>Pseudonocardiaceae</taxon>
        <taxon>Actinoalloteichus</taxon>
    </lineage>
</organism>
<evidence type="ECO:0000256" key="4">
    <source>
        <dbReference type="ARBA" id="ARBA00022525"/>
    </source>
</evidence>
<gene>
    <name evidence="9" type="ORF">AHOG_24080</name>
</gene>
<dbReference type="InterPro" id="IPR000691">
    <property type="entry name" value="Prot_inh_I16_SSI"/>
</dbReference>
<evidence type="ECO:0000313" key="10">
    <source>
        <dbReference type="Proteomes" id="UP000204221"/>
    </source>
</evidence>
<evidence type="ECO:0000313" key="9">
    <source>
        <dbReference type="EMBL" id="ASO22422.1"/>
    </source>
</evidence>
<evidence type="ECO:0000256" key="1">
    <source>
        <dbReference type="ARBA" id="ARBA00004613"/>
    </source>
</evidence>
<keyword evidence="7" id="KW-1015">Disulfide bond</keyword>
<keyword evidence="4" id="KW-0964">Secreted</keyword>
<dbReference type="OrthoDB" id="4567948at2"/>
<evidence type="ECO:0000256" key="5">
    <source>
        <dbReference type="ARBA" id="ARBA00022690"/>
    </source>
</evidence>
<protein>
    <submittedName>
        <fullName evidence="9">Subtilisin inhibitor-like protein 5</fullName>
    </submittedName>
</protein>
<comment type="subcellular location">
    <subcellularLocation>
        <location evidence="1">Secreted</location>
    </subcellularLocation>
</comment>
<sequence>MSWHHLVTSAMFAASVLTGATDLSGGEPAAVATEAQTPTTLTLTISQDPLLADQDTDGHRSAVLTCDPDGGDHPDPARACSDLKLVGDRFEGIANQEICTMIYQPHTVTATGTVEGRPVAIERTYSNKCVLAAETGEIFAF</sequence>
<evidence type="ECO:0000256" key="2">
    <source>
        <dbReference type="ARBA" id="ARBA00010472"/>
    </source>
</evidence>